<dbReference type="Proteomes" id="UP001642464">
    <property type="component" value="Unassembled WGS sequence"/>
</dbReference>
<feature type="transmembrane region" description="Helical" evidence="1">
    <location>
        <begin position="318"/>
        <end position="345"/>
    </location>
</feature>
<accession>A0ABP0HTR6</accession>
<keyword evidence="1" id="KW-1133">Transmembrane helix</keyword>
<reference evidence="3 4" key="1">
    <citation type="submission" date="2024-02" db="EMBL/GenBank/DDBJ databases">
        <authorList>
            <person name="Chen Y."/>
            <person name="Shah S."/>
            <person name="Dougan E. K."/>
            <person name="Thang M."/>
            <person name="Chan C."/>
        </authorList>
    </citation>
    <scope>NUCLEOTIDE SEQUENCE [LARGE SCALE GENOMIC DNA]</scope>
</reference>
<protein>
    <submittedName>
        <fullName evidence="3">Uncharacterized protein</fullName>
    </submittedName>
</protein>
<feature type="transmembrane region" description="Helical" evidence="1">
    <location>
        <begin position="154"/>
        <end position="173"/>
    </location>
</feature>
<dbReference type="EMBL" id="CAXAMM010001836">
    <property type="protein sequence ID" value="CAK8993612.1"/>
    <property type="molecule type" value="Genomic_DNA"/>
</dbReference>
<evidence type="ECO:0000313" key="4">
    <source>
        <dbReference type="Proteomes" id="UP001642464"/>
    </source>
</evidence>
<name>A0ABP0HTR6_9DINO</name>
<keyword evidence="1" id="KW-0812">Transmembrane</keyword>
<keyword evidence="1" id="KW-0472">Membrane</keyword>
<gene>
    <name evidence="2" type="ORF">SCF082_LOCUS3538</name>
    <name evidence="3" type="ORF">SCF082_LOCUS3570</name>
</gene>
<feature type="transmembrane region" description="Helical" evidence="1">
    <location>
        <begin position="357"/>
        <end position="384"/>
    </location>
</feature>
<organism evidence="3 4">
    <name type="scientific">Durusdinium trenchii</name>
    <dbReference type="NCBI Taxonomy" id="1381693"/>
    <lineage>
        <taxon>Eukaryota</taxon>
        <taxon>Sar</taxon>
        <taxon>Alveolata</taxon>
        <taxon>Dinophyceae</taxon>
        <taxon>Suessiales</taxon>
        <taxon>Symbiodiniaceae</taxon>
        <taxon>Durusdinium</taxon>
    </lineage>
</organism>
<evidence type="ECO:0000256" key="1">
    <source>
        <dbReference type="SAM" id="Phobius"/>
    </source>
</evidence>
<keyword evidence="4" id="KW-1185">Reference proteome</keyword>
<feature type="transmembrane region" description="Helical" evidence="1">
    <location>
        <begin position="94"/>
        <end position="112"/>
    </location>
</feature>
<sequence>MEAPLLSLGGSLGGGPGLFNVCEFPVEEEEWKGLSFRERVKICNAKFLRDNGILPIPAFISTYACIGLLWWAGLRFFQDPSLPFFSELNMKRMMLYNILHSILGFGATSSFLGQRFKFAVGGTGIHFLWPGTICSPLLPDLLRRLGISVPARRSVLAVVLFAAYALALLHELLVPEPRVAVPLALLAVCTIFDYNIFGASRGEHYGYFMVCMLFPDWLHGWQCVQLALWSWAGVGKIGPWFQPVIPFITKDSAYTWFLPKNLMCKMLVKDYPNDLNPSTLSTVLAYCGAGLEMFFPLCCSSSFYLIRLFGAFGMICYHCFIGICMPFASVFEWNYTCMILSYFLFCHNEFAFPSSTALQAFLLLVLIAIPVLGQLYPCLVPFLLAYRPYMGNWRFGWFVVHKSALSKHQKLKTTEDPFAGKNGVWMYEWFEFFRLPSKQSIRTMQHWDYLVAGLMMTIPAYRPFVSVMEKLIEDNGWDTDDVLFTHTESYQNQVFGFSLGTGWISARECVREAYNAICGFEKGEMYFVQFDPVKPLPWGKENHLVQFRCFDVTEGPEKAQIYGEIPYAQAAESQPAALHMKDLNKGKSIHGTFLDTYY</sequence>
<evidence type="ECO:0000313" key="3">
    <source>
        <dbReference type="EMBL" id="CAK8993612.1"/>
    </source>
</evidence>
<feature type="transmembrane region" description="Helical" evidence="1">
    <location>
        <begin position="179"/>
        <end position="197"/>
    </location>
</feature>
<comment type="caution">
    <text evidence="3">The sequence shown here is derived from an EMBL/GenBank/DDBJ whole genome shotgun (WGS) entry which is preliminary data.</text>
</comment>
<feature type="transmembrane region" description="Helical" evidence="1">
    <location>
        <begin position="54"/>
        <end position="73"/>
    </location>
</feature>
<dbReference type="EMBL" id="CAXAMM010001814">
    <property type="protein sequence ID" value="CAK8993528.1"/>
    <property type="molecule type" value="Genomic_DNA"/>
</dbReference>
<dbReference type="Pfam" id="PF12077">
    <property type="entry name" value="DUF3556"/>
    <property type="match status" value="1"/>
</dbReference>
<proteinExistence type="predicted"/>
<dbReference type="InterPro" id="IPR021941">
    <property type="entry name" value="DUF3556_TM"/>
</dbReference>
<evidence type="ECO:0000313" key="2">
    <source>
        <dbReference type="EMBL" id="CAK8993528.1"/>
    </source>
</evidence>